<reference evidence="1 2" key="1">
    <citation type="submission" date="2015-03" db="EMBL/GenBank/DDBJ databases">
        <title>Genome Sequence of Kiloniella spongiae MEBiC09566, isolated from a marine sponge.</title>
        <authorList>
            <person name="Shao Z."/>
            <person name="Wang L."/>
            <person name="Li X."/>
        </authorList>
    </citation>
    <scope>NUCLEOTIDE SEQUENCE [LARGE SCALE GENOMIC DNA]</scope>
    <source>
        <strain evidence="1 2">MEBiC09566</strain>
    </source>
</reference>
<name>A0A0H2MHX6_9PROT</name>
<comment type="caution">
    <text evidence="1">The sequence shown here is derived from an EMBL/GenBank/DDBJ whole genome shotgun (WGS) entry which is preliminary data.</text>
</comment>
<dbReference type="Gene3D" id="3.10.450.50">
    <property type="match status" value="1"/>
</dbReference>
<dbReference type="AlphaFoldDB" id="A0A0H2MHX6"/>
<dbReference type="OrthoDB" id="1157330at2"/>
<organism evidence="1 2">
    <name type="scientific">Kiloniella spongiae</name>
    <dbReference type="NCBI Taxonomy" id="1489064"/>
    <lineage>
        <taxon>Bacteria</taxon>
        <taxon>Pseudomonadati</taxon>
        <taxon>Pseudomonadota</taxon>
        <taxon>Alphaproteobacteria</taxon>
        <taxon>Rhodospirillales</taxon>
        <taxon>Kiloniellaceae</taxon>
        <taxon>Kiloniella</taxon>
    </lineage>
</organism>
<dbReference type="Proteomes" id="UP000035444">
    <property type="component" value="Unassembled WGS sequence"/>
</dbReference>
<sequence length="121" mass="13150">MTTDLKAAVIKASEKWKAAFNAGDAAGCAACYETDAIMVAKPFGTFTGQTEIQSFWQNLINDGFTGVDYLGPEITVLDETSALLTSGWKMNKAHGVITRELWVLQADGTMVLREDHFEAQG</sequence>
<dbReference type="InterPro" id="IPR032710">
    <property type="entry name" value="NTF2-like_dom_sf"/>
</dbReference>
<proteinExistence type="predicted"/>
<dbReference type="PATRIC" id="fig|1489064.4.peg.2290"/>
<dbReference type="SUPFAM" id="SSF54427">
    <property type="entry name" value="NTF2-like"/>
    <property type="match status" value="1"/>
</dbReference>
<dbReference type="STRING" id="1489064.WH96_05395"/>
<accession>A0A0H2MHX6</accession>
<gene>
    <name evidence="1" type="ORF">WH96_05395</name>
</gene>
<evidence type="ECO:0000313" key="2">
    <source>
        <dbReference type="Proteomes" id="UP000035444"/>
    </source>
</evidence>
<evidence type="ECO:0000313" key="1">
    <source>
        <dbReference type="EMBL" id="KLN61953.1"/>
    </source>
</evidence>
<keyword evidence="2" id="KW-1185">Reference proteome</keyword>
<dbReference type="RefSeq" id="WP_047763077.1">
    <property type="nucleotide sequence ID" value="NZ_LAQL01000003.1"/>
</dbReference>
<protein>
    <submittedName>
        <fullName evidence="1">Isochorismatase</fullName>
    </submittedName>
</protein>
<dbReference type="EMBL" id="LAQL01000003">
    <property type="protein sequence ID" value="KLN61953.1"/>
    <property type="molecule type" value="Genomic_DNA"/>
</dbReference>